<evidence type="ECO:0000256" key="3">
    <source>
        <dbReference type="ARBA" id="ARBA00022679"/>
    </source>
</evidence>
<gene>
    <name evidence="10" type="ORF">ACFSRY_05700</name>
</gene>
<comment type="caution">
    <text evidence="10">The sequence shown here is derived from an EMBL/GenBank/DDBJ whole genome shotgun (WGS) entry which is preliminary data.</text>
</comment>
<dbReference type="GO" id="GO:0016757">
    <property type="term" value="F:glycosyltransferase activity"/>
    <property type="evidence" value="ECO:0007669"/>
    <property type="project" value="UniProtKB-KW"/>
</dbReference>
<evidence type="ECO:0000256" key="5">
    <source>
        <dbReference type="ARBA" id="ARBA00022985"/>
    </source>
</evidence>
<dbReference type="EC" id="2.4.-.-" evidence="10"/>
<keyword evidence="7 8" id="KW-0472">Membrane</keyword>
<keyword evidence="11" id="KW-1185">Reference proteome</keyword>
<dbReference type="SUPFAM" id="SSF53448">
    <property type="entry name" value="Nucleotide-diphospho-sugar transferases"/>
    <property type="match status" value="1"/>
</dbReference>
<evidence type="ECO:0000313" key="10">
    <source>
        <dbReference type="EMBL" id="MFD2513351.1"/>
    </source>
</evidence>
<evidence type="ECO:0000256" key="7">
    <source>
        <dbReference type="ARBA" id="ARBA00023136"/>
    </source>
</evidence>
<keyword evidence="3 10" id="KW-0808">Transferase</keyword>
<evidence type="ECO:0000256" key="1">
    <source>
        <dbReference type="ARBA" id="ARBA00022475"/>
    </source>
</evidence>
<dbReference type="EMBL" id="JBHULU010000009">
    <property type="protein sequence ID" value="MFD2513351.1"/>
    <property type="molecule type" value="Genomic_DNA"/>
</dbReference>
<keyword evidence="1" id="KW-1003">Cell membrane</keyword>
<protein>
    <submittedName>
        <fullName evidence="10">Glycosyltransferase family 2 protein</fullName>
        <ecNumber evidence="10">2.4.-.-</ecNumber>
    </submittedName>
</protein>
<keyword evidence="4 8" id="KW-0812">Transmembrane</keyword>
<evidence type="ECO:0000256" key="8">
    <source>
        <dbReference type="SAM" id="Phobius"/>
    </source>
</evidence>
<name>A0ABW5IJR2_9BACT</name>
<evidence type="ECO:0000256" key="2">
    <source>
        <dbReference type="ARBA" id="ARBA00022676"/>
    </source>
</evidence>
<dbReference type="InterPro" id="IPR050256">
    <property type="entry name" value="Glycosyltransferase_2"/>
</dbReference>
<dbReference type="Gene3D" id="3.90.550.10">
    <property type="entry name" value="Spore Coat Polysaccharide Biosynthesis Protein SpsA, Chain A"/>
    <property type="match status" value="1"/>
</dbReference>
<evidence type="ECO:0000256" key="6">
    <source>
        <dbReference type="ARBA" id="ARBA00022989"/>
    </source>
</evidence>
<feature type="domain" description="Glycosyltransferase 2-like" evidence="9">
    <location>
        <begin position="8"/>
        <end position="167"/>
    </location>
</feature>
<keyword evidence="2 10" id="KW-0328">Glycosyltransferase</keyword>
<keyword evidence="5" id="KW-0448">Lipopolysaccharide biosynthesis</keyword>
<evidence type="ECO:0000259" key="9">
    <source>
        <dbReference type="Pfam" id="PF00535"/>
    </source>
</evidence>
<feature type="transmembrane region" description="Helical" evidence="8">
    <location>
        <begin position="238"/>
        <end position="259"/>
    </location>
</feature>
<dbReference type="CDD" id="cd04187">
    <property type="entry name" value="DPM1_like_bac"/>
    <property type="match status" value="1"/>
</dbReference>
<dbReference type="PANTHER" id="PTHR48090:SF3">
    <property type="entry name" value="UNDECAPRENYL-PHOSPHATE 4-DEOXY-4-FORMAMIDO-L-ARABINOSE TRANSFERASE"/>
    <property type="match status" value="1"/>
</dbReference>
<dbReference type="Proteomes" id="UP001597544">
    <property type="component" value="Unassembled WGS sequence"/>
</dbReference>
<keyword evidence="6 8" id="KW-1133">Transmembrane helix</keyword>
<evidence type="ECO:0000313" key="11">
    <source>
        <dbReference type="Proteomes" id="UP001597544"/>
    </source>
</evidence>
<dbReference type="InterPro" id="IPR029044">
    <property type="entry name" value="Nucleotide-diphossugar_trans"/>
</dbReference>
<dbReference type="PANTHER" id="PTHR48090">
    <property type="entry name" value="UNDECAPRENYL-PHOSPHATE 4-DEOXY-4-FORMAMIDO-L-ARABINOSE TRANSFERASE-RELATED"/>
    <property type="match status" value="1"/>
</dbReference>
<dbReference type="Pfam" id="PF00535">
    <property type="entry name" value="Glycos_transf_2"/>
    <property type="match status" value="1"/>
</dbReference>
<organism evidence="10 11">
    <name type="scientific">Pontibacter locisalis</name>
    <dbReference type="NCBI Taxonomy" id="1719035"/>
    <lineage>
        <taxon>Bacteria</taxon>
        <taxon>Pseudomonadati</taxon>
        <taxon>Bacteroidota</taxon>
        <taxon>Cytophagia</taxon>
        <taxon>Cytophagales</taxon>
        <taxon>Hymenobacteraceae</taxon>
        <taxon>Pontibacter</taxon>
    </lineage>
</organism>
<dbReference type="RefSeq" id="WP_377503940.1">
    <property type="nucleotide sequence ID" value="NZ_JBHULU010000009.1"/>
</dbReference>
<proteinExistence type="predicted"/>
<evidence type="ECO:0000256" key="4">
    <source>
        <dbReference type="ARBA" id="ARBA00022692"/>
    </source>
</evidence>
<feature type="transmembrane region" description="Helical" evidence="8">
    <location>
        <begin position="279"/>
        <end position="300"/>
    </location>
</feature>
<sequence>MQYPYDISVVIPLFNEEESLPELVRWIKRVMHAHEFSYEVILVDDGSTDHSWEVVNQLGTEDNAVKGISFNRNYGKSAALNEGFRRCSGEVVITMDADLQDSPEEIPALYDMIKNQKYDLVSGWKKKRFDPPSKTIPTKLFNAATRKLSGIQLHDFNCGLKAYRQLLVKSIEVHGEMHRYIPVIAKWNGFTRIGEKVVQHQERKYGTTKFGLERFVYGFLDLLSITFVSRFKKRPMHFFGTLGTLMFVVGLGITIWLIGQKVLGIYSGGRVRDVVDQPLFFLALVAVVLGVQLFLAGFLAEMISLASNKQNEYLIRGKVGALKK</sequence>
<accession>A0ABW5IJR2</accession>
<reference evidence="11" key="1">
    <citation type="journal article" date="2019" name="Int. J. Syst. Evol. Microbiol.">
        <title>The Global Catalogue of Microorganisms (GCM) 10K type strain sequencing project: providing services to taxonomists for standard genome sequencing and annotation.</title>
        <authorList>
            <consortium name="The Broad Institute Genomics Platform"/>
            <consortium name="The Broad Institute Genome Sequencing Center for Infectious Disease"/>
            <person name="Wu L."/>
            <person name="Ma J."/>
        </authorList>
    </citation>
    <scope>NUCLEOTIDE SEQUENCE [LARGE SCALE GENOMIC DNA]</scope>
    <source>
        <strain evidence="11">KCTC 42498</strain>
    </source>
</reference>
<dbReference type="InterPro" id="IPR001173">
    <property type="entry name" value="Glyco_trans_2-like"/>
</dbReference>